<keyword evidence="5" id="KW-0121">Carboxypeptidase</keyword>
<feature type="domain" description="TonB-dependent transporter Oar-like beta-barrel" evidence="4">
    <location>
        <begin position="228"/>
        <end position="1061"/>
    </location>
</feature>
<dbReference type="Pfam" id="PF13620">
    <property type="entry name" value="CarboxypepD_reg"/>
    <property type="match status" value="1"/>
</dbReference>
<keyword evidence="5" id="KW-0645">Protease</keyword>
<evidence type="ECO:0000313" key="5">
    <source>
        <dbReference type="EMBL" id="QJD81474.1"/>
    </source>
</evidence>
<evidence type="ECO:0000313" key="6">
    <source>
        <dbReference type="Proteomes" id="UP000501128"/>
    </source>
</evidence>
<gene>
    <name evidence="5" type="ORF">HH216_22815</name>
</gene>
<proteinExistence type="predicted"/>
<keyword evidence="6" id="KW-1185">Reference proteome</keyword>
<keyword evidence="2" id="KW-0472">Membrane</keyword>
<name>A0A7L5DSK3_9BACT</name>
<dbReference type="KEGG" id="srho:HH216_22815"/>
<keyword evidence="3" id="KW-0998">Cell outer membrane</keyword>
<dbReference type="Proteomes" id="UP000501128">
    <property type="component" value="Chromosome"/>
</dbReference>
<dbReference type="Gene3D" id="2.60.40.1120">
    <property type="entry name" value="Carboxypeptidase-like, regulatory domain"/>
    <property type="match status" value="1"/>
</dbReference>
<sequence>MLLIVFGVSTVRAQGVTTSSISGVVTDSKGEPLPGATVVAVHTPSGTNYGTTTNTQGQYNFPAVRIGGPYTLTISYVGYTEKKVENLTANLGAAANADVILAEEGKQLTEVVVSGARSSVINSNRTGAATGISNTQITTLPTLNRSFADFTRLDARANGLSFAGRNSGYNNFTVDGAIFNNAFGLSSTVGGQAGAQPISIDAIDQIQVTIAPYDVRQGAFTGAGINAVTRSGSNKVQGSVYYYVRDQSFVGKKIAGQEQPINNFSLNNIGFRLGGPIIKNKLFLFVNYERERRNDGVPGNWVAARSGLTGDNVSRSSAADLDRLSTFIQQQYGFNPGPYENYTLPSNSDKGTARLDWNISQNHKLNIKYNFLTSYADITPSSSGALPQGRGPNVNALPYLSSFYRINNNLQSVIGELNSTFGSKFANTLQAGYSAFRDFRESPYLPSTFPLVDIGNGSGTQLTSFGYEPFSAFNILNSNVFQISDNFTIFAGKHTFTLGTYNEFYSFRNGFAPNYYGNYQFASVDAFISNATQTPIAGGTTIANPTRFQIQYSALPDGSFPYADIKAAQYSAYVQDEYQARRNLKFTIGLRADVPTIPTEIQQNTNLLALTGFRDGVRLNTAEFPKASLLFSPRVGFNWDVNDDRITQIRGGAGVFTGRVPYVWISNQASNNGVLFGSSQINNPPATGDNARPFSPDVNRYRPAGAAANTSYNIAIADPNFKFPQVFRANLGIDRNLGKGFILTLEGIFTKDINAVYHQNVNLPNSTQNLRGPDGGDNRPIYYTNNTAGLPSVAYNRIYGQNATTGAALSGTAVSASSPIITDAILMRNTNQGYSYNLTAEISKQFANGFYAKAAYSYTDSRSVNDGGSIAQSIWRDRSISGDPNANVLSYSSFLQPHRVIGVAAYRFEYANKHAATTVSLFYNGASGNRYSYVYAGDLNGDAQNSNDLIFVPRTQDDIRLRDVTATTGGVTTVTYSAADQWRDLNNYIDQDPYLSKRRGQYTERNGAMTPFISRLDLKILQEFGLNIGKTRHAFQVSLDVFNVGNLINSNWGNAQTAVTASPISFVGYDNGTGGTGRPVFQFPYLDATNRVARTNTFQVGSAIANRWQAQLGLRYIFN</sequence>
<evidence type="ECO:0000256" key="2">
    <source>
        <dbReference type="ARBA" id="ARBA00023136"/>
    </source>
</evidence>
<reference evidence="5 6" key="1">
    <citation type="submission" date="2020-04" db="EMBL/GenBank/DDBJ databases">
        <title>Genome sequencing of novel species.</title>
        <authorList>
            <person name="Heo J."/>
            <person name="Kim S.-J."/>
            <person name="Kim J.-S."/>
            <person name="Hong S.-B."/>
            <person name="Kwon S.-W."/>
        </authorList>
    </citation>
    <scope>NUCLEOTIDE SEQUENCE [LARGE SCALE GENOMIC DNA]</scope>
    <source>
        <strain evidence="5 6">CJU-R4</strain>
    </source>
</reference>
<dbReference type="InterPro" id="IPR008969">
    <property type="entry name" value="CarboxyPept-like_regulatory"/>
</dbReference>
<dbReference type="GO" id="GO:0004180">
    <property type="term" value="F:carboxypeptidase activity"/>
    <property type="evidence" value="ECO:0007669"/>
    <property type="project" value="UniProtKB-KW"/>
</dbReference>
<dbReference type="InterPro" id="IPR057601">
    <property type="entry name" value="Oar-like_b-barrel"/>
</dbReference>
<dbReference type="Pfam" id="PF25183">
    <property type="entry name" value="OMP_b-brl_4"/>
    <property type="match status" value="1"/>
</dbReference>
<dbReference type="GO" id="GO:0009279">
    <property type="term" value="C:cell outer membrane"/>
    <property type="evidence" value="ECO:0007669"/>
    <property type="project" value="UniProtKB-SubCell"/>
</dbReference>
<dbReference type="AlphaFoldDB" id="A0A7L5DSK3"/>
<evidence type="ECO:0000256" key="3">
    <source>
        <dbReference type="ARBA" id="ARBA00023237"/>
    </source>
</evidence>
<keyword evidence="5" id="KW-0378">Hydrolase</keyword>
<evidence type="ECO:0000256" key="1">
    <source>
        <dbReference type="ARBA" id="ARBA00004442"/>
    </source>
</evidence>
<comment type="subcellular location">
    <subcellularLocation>
        <location evidence="1">Cell outer membrane</location>
    </subcellularLocation>
</comment>
<dbReference type="SUPFAM" id="SSF49464">
    <property type="entry name" value="Carboxypeptidase regulatory domain-like"/>
    <property type="match status" value="1"/>
</dbReference>
<dbReference type="Gene3D" id="2.40.170.20">
    <property type="entry name" value="TonB-dependent receptor, beta-barrel domain"/>
    <property type="match status" value="1"/>
</dbReference>
<organism evidence="5 6">
    <name type="scientific">Spirosoma rhododendri</name>
    <dbReference type="NCBI Taxonomy" id="2728024"/>
    <lineage>
        <taxon>Bacteria</taxon>
        <taxon>Pseudomonadati</taxon>
        <taxon>Bacteroidota</taxon>
        <taxon>Cytophagia</taxon>
        <taxon>Cytophagales</taxon>
        <taxon>Cytophagaceae</taxon>
        <taxon>Spirosoma</taxon>
    </lineage>
</organism>
<dbReference type="SUPFAM" id="SSF56935">
    <property type="entry name" value="Porins"/>
    <property type="match status" value="1"/>
</dbReference>
<evidence type="ECO:0000259" key="4">
    <source>
        <dbReference type="Pfam" id="PF25183"/>
    </source>
</evidence>
<protein>
    <submittedName>
        <fullName evidence="5">Carboxypeptidase regulatory-like domain-containing protein</fullName>
    </submittedName>
</protein>
<dbReference type="EMBL" id="CP051677">
    <property type="protein sequence ID" value="QJD81474.1"/>
    <property type="molecule type" value="Genomic_DNA"/>
</dbReference>
<dbReference type="InterPro" id="IPR036942">
    <property type="entry name" value="Beta-barrel_TonB_sf"/>
</dbReference>
<accession>A0A7L5DSK3</accession>